<dbReference type="InterPro" id="IPR013708">
    <property type="entry name" value="Shikimate_DH-bd_N"/>
</dbReference>
<dbReference type="Gene3D" id="3.40.50.10860">
    <property type="entry name" value="Leucine Dehydrogenase, chain A, domain 1"/>
    <property type="match status" value="1"/>
</dbReference>
<dbReference type="CDD" id="cd01065">
    <property type="entry name" value="NAD_bind_Shikimate_DH"/>
    <property type="match status" value="1"/>
</dbReference>
<evidence type="ECO:0000259" key="1">
    <source>
        <dbReference type="Pfam" id="PF08501"/>
    </source>
</evidence>
<dbReference type="InterPro" id="IPR036291">
    <property type="entry name" value="NAD(P)-bd_dom_sf"/>
</dbReference>
<dbReference type="SUPFAM" id="SSF53223">
    <property type="entry name" value="Aminoacid dehydrogenase-like, N-terminal domain"/>
    <property type="match status" value="1"/>
</dbReference>
<dbReference type="InterPro" id="IPR022893">
    <property type="entry name" value="Shikimate_DH_fam"/>
</dbReference>
<evidence type="ECO:0000313" key="2">
    <source>
        <dbReference type="EMBL" id="KAK2627931.1"/>
    </source>
</evidence>
<dbReference type="Proteomes" id="UP001285354">
    <property type="component" value="Unassembled WGS sequence"/>
</dbReference>
<evidence type="ECO:0000313" key="3">
    <source>
        <dbReference type="Proteomes" id="UP001285354"/>
    </source>
</evidence>
<dbReference type="EMBL" id="JAUBYV010000003">
    <property type="protein sequence ID" value="KAK2627931.1"/>
    <property type="molecule type" value="Genomic_DNA"/>
</dbReference>
<dbReference type="PANTHER" id="PTHR21089">
    <property type="entry name" value="SHIKIMATE DEHYDROGENASE"/>
    <property type="match status" value="1"/>
</dbReference>
<proteinExistence type="predicted"/>
<dbReference type="InterPro" id="IPR046346">
    <property type="entry name" value="Aminoacid_DH-like_N_sf"/>
</dbReference>
<accession>A0AAD9WG34</accession>
<dbReference type="SUPFAM" id="SSF51735">
    <property type="entry name" value="NAD(P)-binding Rossmann-fold domains"/>
    <property type="match status" value="1"/>
</dbReference>
<dbReference type="GO" id="GO:0004764">
    <property type="term" value="F:shikimate 3-dehydrogenase (NADP+) activity"/>
    <property type="evidence" value="ECO:0007669"/>
    <property type="project" value="InterPro"/>
</dbReference>
<dbReference type="AlphaFoldDB" id="A0AAD9WG34"/>
<comment type="caution">
    <text evidence="2">The sequence shown here is derived from an EMBL/GenBank/DDBJ whole genome shotgun (WGS) entry which is preliminary data.</text>
</comment>
<dbReference type="GO" id="GO:0009423">
    <property type="term" value="P:chorismate biosynthetic process"/>
    <property type="evidence" value="ECO:0007669"/>
    <property type="project" value="TreeGrafter"/>
</dbReference>
<name>A0AAD9WG34_9HELO</name>
<keyword evidence="3" id="KW-1185">Reference proteome</keyword>
<dbReference type="PANTHER" id="PTHR21089:SF1">
    <property type="entry name" value="BIFUNCTIONAL 3-DEHYDROQUINATE DEHYDRATASE_SHIKIMATE DEHYDROGENASE, CHLOROPLASTIC"/>
    <property type="match status" value="1"/>
</dbReference>
<protein>
    <recommendedName>
        <fullName evidence="1">Shikimate dehydrogenase substrate binding N-terminal domain-containing protein</fullName>
    </recommendedName>
</protein>
<dbReference type="GO" id="GO:0019632">
    <property type="term" value="P:shikimate metabolic process"/>
    <property type="evidence" value="ECO:0007669"/>
    <property type="project" value="TreeGrafter"/>
</dbReference>
<organism evidence="2 3">
    <name type="scientific">Diplocarpon rosae</name>
    <dbReference type="NCBI Taxonomy" id="946125"/>
    <lineage>
        <taxon>Eukaryota</taxon>
        <taxon>Fungi</taxon>
        <taxon>Dikarya</taxon>
        <taxon>Ascomycota</taxon>
        <taxon>Pezizomycotina</taxon>
        <taxon>Leotiomycetes</taxon>
        <taxon>Helotiales</taxon>
        <taxon>Drepanopezizaceae</taxon>
        <taxon>Diplocarpon</taxon>
    </lineage>
</organism>
<feature type="domain" description="Shikimate dehydrogenase substrate binding N-terminal" evidence="1">
    <location>
        <begin position="20"/>
        <end position="100"/>
    </location>
</feature>
<sequence>MGSATPLTPETSHLEGVNYLFGHPIAHSLSPLLHQTVYDNLKLKWAQVPLDSTDIPNFLRLTKDPKFYGASVTMPHKVAIIPHLDEITQEGRDIGACNTIFFKEIDGKRVMCGTNTDCYGVRDAFLQNLPAGASQDLYRGRPGLVIGGGGACRSAVYALQKWLGSSQIYIVNRDLTEVEAVLSDCKKAGFGDSLIHVKTVEEAKALAAPGAIVACIPNFPPKTPEEIEARNVIEVFLGKEEKGAILEMCYHPTPFTEIAELSRKLGWQVILGTEAMIYQGLEQDRLWTGKGLADLPREQVHAAIASALESHPKQR</sequence>
<dbReference type="Pfam" id="PF08501">
    <property type="entry name" value="Shikimate_dh_N"/>
    <property type="match status" value="1"/>
</dbReference>
<reference evidence="2" key="1">
    <citation type="submission" date="2023-06" db="EMBL/GenBank/DDBJ databases">
        <title>Draft genome of Marssonina rosae.</title>
        <authorList>
            <person name="Cheng Q."/>
        </authorList>
    </citation>
    <scope>NUCLEOTIDE SEQUENCE</scope>
    <source>
        <strain evidence="2">R4</strain>
    </source>
</reference>
<dbReference type="Gene3D" id="3.40.50.720">
    <property type="entry name" value="NAD(P)-binding Rossmann-like Domain"/>
    <property type="match status" value="1"/>
</dbReference>
<gene>
    <name evidence="2" type="ORF">QTJ16_002577</name>
</gene>